<evidence type="ECO:0000313" key="1">
    <source>
        <dbReference type="EMBL" id="GAH27009.1"/>
    </source>
</evidence>
<gene>
    <name evidence="1" type="ORF">S03H2_05579</name>
</gene>
<organism evidence="1">
    <name type="scientific">marine sediment metagenome</name>
    <dbReference type="NCBI Taxonomy" id="412755"/>
    <lineage>
        <taxon>unclassified sequences</taxon>
        <taxon>metagenomes</taxon>
        <taxon>ecological metagenomes</taxon>
    </lineage>
</organism>
<dbReference type="AlphaFoldDB" id="X1FCA5"/>
<comment type="caution">
    <text evidence="1">The sequence shown here is derived from an EMBL/GenBank/DDBJ whole genome shotgun (WGS) entry which is preliminary data.</text>
</comment>
<sequence length="63" mass="7122">MAETNQPTKGTQLFELRVDAKPFKGIPVTAMLTFSEPGEAKKKVDFRKDQFRVVFNLDIYGGD</sequence>
<proteinExistence type="predicted"/>
<dbReference type="EMBL" id="BARU01002343">
    <property type="protein sequence ID" value="GAH27009.1"/>
    <property type="molecule type" value="Genomic_DNA"/>
</dbReference>
<accession>X1FCA5</accession>
<name>X1FCA5_9ZZZZ</name>
<reference evidence="1" key="1">
    <citation type="journal article" date="2014" name="Front. Microbiol.">
        <title>High frequency of phylogenetically diverse reductive dehalogenase-homologous genes in deep subseafloor sedimentary metagenomes.</title>
        <authorList>
            <person name="Kawai M."/>
            <person name="Futagami T."/>
            <person name="Toyoda A."/>
            <person name="Takaki Y."/>
            <person name="Nishi S."/>
            <person name="Hori S."/>
            <person name="Arai W."/>
            <person name="Tsubouchi T."/>
            <person name="Morono Y."/>
            <person name="Uchiyama I."/>
            <person name="Ito T."/>
            <person name="Fujiyama A."/>
            <person name="Inagaki F."/>
            <person name="Takami H."/>
        </authorList>
    </citation>
    <scope>NUCLEOTIDE SEQUENCE</scope>
    <source>
        <strain evidence="1">Expedition CK06-06</strain>
    </source>
</reference>
<feature type="non-terminal residue" evidence="1">
    <location>
        <position position="63"/>
    </location>
</feature>
<protein>
    <submittedName>
        <fullName evidence="1">Uncharacterized protein</fullName>
    </submittedName>
</protein>